<dbReference type="EMBL" id="LAZR01008688">
    <property type="protein sequence ID" value="KKM77158.1"/>
    <property type="molecule type" value="Genomic_DNA"/>
</dbReference>
<gene>
    <name evidence="2" type="ORF">LCGC14_1372920</name>
</gene>
<evidence type="ECO:0000313" key="2">
    <source>
        <dbReference type="EMBL" id="KKM77158.1"/>
    </source>
</evidence>
<evidence type="ECO:0000256" key="1">
    <source>
        <dbReference type="SAM" id="MobiDB-lite"/>
    </source>
</evidence>
<protein>
    <submittedName>
        <fullName evidence="2">Uncharacterized protein</fullName>
    </submittedName>
</protein>
<feature type="region of interest" description="Disordered" evidence="1">
    <location>
        <begin position="158"/>
        <end position="179"/>
    </location>
</feature>
<organism evidence="2">
    <name type="scientific">marine sediment metagenome</name>
    <dbReference type="NCBI Taxonomy" id="412755"/>
    <lineage>
        <taxon>unclassified sequences</taxon>
        <taxon>metagenomes</taxon>
        <taxon>ecological metagenomes</taxon>
    </lineage>
</organism>
<accession>A0A0F9K566</accession>
<name>A0A0F9K566_9ZZZZ</name>
<sequence length="179" mass="18670">MKILRTLLLLFWAASILPAQVGRLPDCFLYFDLDAAESSGEFDNRQVGCVDWSVTMANDGFTVLTVTFQEAPDSGDAPGAFVTYTGTTVDGANPLTGTGSDSFRGNGYRAYVRVTSSALTGTGNIRGIIYGFRATDAAVGSGINVTVLNVPLPVQGAETEGAASVGDPVRISGWDGTDS</sequence>
<feature type="non-terminal residue" evidence="2">
    <location>
        <position position="179"/>
    </location>
</feature>
<comment type="caution">
    <text evidence="2">The sequence shown here is derived from an EMBL/GenBank/DDBJ whole genome shotgun (WGS) entry which is preliminary data.</text>
</comment>
<dbReference type="AlphaFoldDB" id="A0A0F9K566"/>
<proteinExistence type="predicted"/>
<reference evidence="2" key="1">
    <citation type="journal article" date="2015" name="Nature">
        <title>Complex archaea that bridge the gap between prokaryotes and eukaryotes.</title>
        <authorList>
            <person name="Spang A."/>
            <person name="Saw J.H."/>
            <person name="Jorgensen S.L."/>
            <person name="Zaremba-Niedzwiedzka K."/>
            <person name="Martijn J."/>
            <person name="Lind A.E."/>
            <person name="van Eijk R."/>
            <person name="Schleper C."/>
            <person name="Guy L."/>
            <person name="Ettema T.J."/>
        </authorList>
    </citation>
    <scope>NUCLEOTIDE SEQUENCE</scope>
</reference>